<reference evidence="8 9" key="1">
    <citation type="journal article" date="2023" name="Sci. Data">
        <title>Genome assembly of the Korean intertidal mud-creeper Batillaria attramentaria.</title>
        <authorList>
            <person name="Patra A.K."/>
            <person name="Ho P.T."/>
            <person name="Jun S."/>
            <person name="Lee S.J."/>
            <person name="Kim Y."/>
            <person name="Won Y.J."/>
        </authorList>
    </citation>
    <scope>NUCLEOTIDE SEQUENCE [LARGE SCALE GENOMIC DNA]</scope>
    <source>
        <strain evidence="8">Wonlab-2016</strain>
    </source>
</reference>
<dbReference type="PANTHER" id="PTHR10609:SF27">
    <property type="entry name" value="CN HYDROLASE DOMAIN-CONTAINING PROTEIN-RELATED"/>
    <property type="match status" value="1"/>
</dbReference>
<organism evidence="8 9">
    <name type="scientific">Batillaria attramentaria</name>
    <dbReference type="NCBI Taxonomy" id="370345"/>
    <lineage>
        <taxon>Eukaryota</taxon>
        <taxon>Metazoa</taxon>
        <taxon>Spiralia</taxon>
        <taxon>Lophotrochozoa</taxon>
        <taxon>Mollusca</taxon>
        <taxon>Gastropoda</taxon>
        <taxon>Caenogastropoda</taxon>
        <taxon>Sorbeoconcha</taxon>
        <taxon>Cerithioidea</taxon>
        <taxon>Batillariidae</taxon>
        <taxon>Batillaria</taxon>
    </lineage>
</organism>
<evidence type="ECO:0000313" key="9">
    <source>
        <dbReference type="Proteomes" id="UP001519460"/>
    </source>
</evidence>
<evidence type="ECO:0000256" key="3">
    <source>
        <dbReference type="ARBA" id="ARBA00022801"/>
    </source>
</evidence>
<evidence type="ECO:0000256" key="5">
    <source>
        <dbReference type="SAM" id="MobiDB-lite"/>
    </source>
</evidence>
<feature type="region of interest" description="Disordered" evidence="5">
    <location>
        <begin position="321"/>
        <end position="354"/>
    </location>
</feature>
<feature type="signal peptide" evidence="6">
    <location>
        <begin position="1"/>
        <end position="28"/>
    </location>
</feature>
<dbReference type="GO" id="GO:0016811">
    <property type="term" value="F:hydrolase activity, acting on carbon-nitrogen (but not peptide) bonds, in linear amides"/>
    <property type="evidence" value="ECO:0007669"/>
    <property type="project" value="UniProtKB-ARBA"/>
</dbReference>
<dbReference type="FunFam" id="3.60.110.10:FF:000001">
    <property type="entry name" value="biotinidase isoform X1"/>
    <property type="match status" value="1"/>
</dbReference>
<dbReference type="InterPro" id="IPR003010">
    <property type="entry name" value="C-N_Hydrolase"/>
</dbReference>
<dbReference type="PROSITE" id="PS50263">
    <property type="entry name" value="CN_HYDROLASE"/>
    <property type="match status" value="1"/>
</dbReference>
<dbReference type="CDD" id="cd07567">
    <property type="entry name" value="biotinidase_like"/>
    <property type="match status" value="1"/>
</dbReference>
<evidence type="ECO:0000256" key="6">
    <source>
        <dbReference type="SAM" id="SignalP"/>
    </source>
</evidence>
<accession>A0ABD0KG22</accession>
<keyword evidence="4" id="KW-0325">Glycoprotein</keyword>
<name>A0ABD0KG22_9CAEN</name>
<dbReference type="EMBL" id="JACVVK020000183">
    <property type="protein sequence ID" value="KAK7486120.1"/>
    <property type="molecule type" value="Genomic_DNA"/>
</dbReference>
<dbReference type="Proteomes" id="UP001519460">
    <property type="component" value="Unassembled WGS sequence"/>
</dbReference>
<evidence type="ECO:0000259" key="7">
    <source>
        <dbReference type="PROSITE" id="PS50263"/>
    </source>
</evidence>
<dbReference type="PANTHER" id="PTHR10609">
    <property type="entry name" value="BIOTINIDASE-RELATED"/>
    <property type="match status" value="1"/>
</dbReference>
<comment type="caution">
    <text evidence="8">The sequence shown here is derived from an EMBL/GenBank/DDBJ whole genome shotgun (WGS) entry which is preliminary data.</text>
</comment>
<dbReference type="InterPro" id="IPR040154">
    <property type="entry name" value="Biotinidase/VNN"/>
</dbReference>
<feature type="chain" id="PRO_5044777250" description="CN hydrolase domain-containing protein" evidence="6">
    <location>
        <begin position="29"/>
        <end position="562"/>
    </location>
</feature>
<dbReference type="AlphaFoldDB" id="A0ABD0KG22"/>
<protein>
    <recommendedName>
        <fullName evidence="7">CN hydrolase domain-containing protein</fullName>
    </recommendedName>
</protein>
<dbReference type="Gene3D" id="3.60.110.10">
    <property type="entry name" value="Carbon-nitrogen hydrolase"/>
    <property type="match status" value="1"/>
</dbReference>
<evidence type="ECO:0000256" key="2">
    <source>
        <dbReference type="ARBA" id="ARBA00022729"/>
    </source>
</evidence>
<gene>
    <name evidence="8" type="ORF">BaRGS_00022586</name>
</gene>
<dbReference type="InterPro" id="IPR036526">
    <property type="entry name" value="C-N_Hydrolase_sf"/>
</dbReference>
<dbReference type="Pfam" id="PF00795">
    <property type="entry name" value="CN_hydrolase"/>
    <property type="match status" value="1"/>
</dbReference>
<dbReference type="SUPFAM" id="SSF56317">
    <property type="entry name" value="Carbon-nitrogen hydrolase"/>
    <property type="match status" value="1"/>
</dbReference>
<keyword evidence="3" id="KW-0378">Hydrolase</keyword>
<dbReference type="InterPro" id="IPR012101">
    <property type="entry name" value="Biotinidase-like_euk"/>
</dbReference>
<keyword evidence="9" id="KW-1185">Reference proteome</keyword>
<evidence type="ECO:0000313" key="8">
    <source>
        <dbReference type="EMBL" id="KAK7486120.1"/>
    </source>
</evidence>
<evidence type="ECO:0000256" key="1">
    <source>
        <dbReference type="ARBA" id="ARBA00008225"/>
    </source>
</evidence>
<dbReference type="Pfam" id="PF19018">
    <property type="entry name" value="Vanin_C"/>
    <property type="match status" value="1"/>
</dbReference>
<comment type="similarity">
    <text evidence="1">Belongs to the carbon-nitrogen hydrolase superfamily. BTD/VNN family.</text>
</comment>
<sequence>MKETGYIPFAAMVMLMFLLLWDCHLCKADPTRTKFKAAVYEHAVFLPEDMHTVVSRQEALRVMRQNLAVFSEQAAEAKRQVVDILVFPEDGIYGMGFTREALEPYLEYIPDPEHDHWIPCDDPNRYSNTEVQYELSCMAKRNQMFIVANIGDRQPCTRSQRDCPADLHFQFNTDVAYDPNGRMIARYHKRHLFYEYQFDTPEAKVVSFDTPFGRWGMFTCFDILFYDPAVTAVQRHGIANIAFPTAWMDALPLLASVGFHSAFARLFGVNFLAANIHMPSYRFHGSGIYSPRGQAAFYHNASLTSAPKLIVAELETLKKPTPESYEDAGEDGQLADPAIATSEDNSVENGTKEESIETETVSFVSVLFHDLFHFVELDRPEGVLRTCHNRVCCHLNYSLTPDVENRDMFAFGAFDGEHTVEGDYYLQICALVRCANQSRHSCGSPTNQSETMFHFLSISGSFETGYVFPEVLLTTETNHLRLAEADEWSFADKQIRSERGFGYPLLAAALFGRDYTRDGEIWTPKAAEDAMDIDTGAAIRFEGDTLFVSSVAAFVSLQRLWI</sequence>
<keyword evidence="2 6" id="KW-0732">Signal</keyword>
<feature type="domain" description="CN hydrolase" evidence="7">
    <location>
        <begin position="49"/>
        <end position="316"/>
    </location>
</feature>
<evidence type="ECO:0000256" key="4">
    <source>
        <dbReference type="ARBA" id="ARBA00023180"/>
    </source>
</evidence>
<proteinExistence type="inferred from homology"/>
<dbReference type="InterPro" id="IPR043957">
    <property type="entry name" value="Vanin_C"/>
</dbReference>